<feature type="domain" description="DUF4424" evidence="2">
    <location>
        <begin position="36"/>
        <end position="299"/>
    </location>
</feature>
<keyword evidence="1" id="KW-0732">Signal</keyword>
<dbReference type="Proteomes" id="UP000221168">
    <property type="component" value="Unassembled WGS sequence"/>
</dbReference>
<accession>A0A2G1QIQ2</accession>
<evidence type="ECO:0000313" key="4">
    <source>
        <dbReference type="Proteomes" id="UP000221168"/>
    </source>
</evidence>
<dbReference type="InterPro" id="IPR025538">
    <property type="entry name" value="DUF4424"/>
</dbReference>
<dbReference type="PROSITE" id="PS51257">
    <property type="entry name" value="PROKAR_LIPOPROTEIN"/>
    <property type="match status" value="1"/>
</dbReference>
<gene>
    <name evidence="3" type="ORF">CSC94_21450</name>
</gene>
<feature type="chain" id="PRO_5013921611" description="DUF4424 domain-containing protein" evidence="1">
    <location>
        <begin position="26"/>
        <end position="339"/>
    </location>
</feature>
<comment type="caution">
    <text evidence="3">The sequence shown here is derived from an EMBL/GenBank/DDBJ whole genome shotgun (WGS) entry which is preliminary data.</text>
</comment>
<sequence length="339" mass="36671">MAMKSTGRICAALALLAGACGTASAYDGPVYEHLGVYGLALGSDRDLAVRANRYVLTPDRLTASLSVENYGKAAVTSRLYLQFKPVTSWHSDNAGAFALDVPDNLLGASATLDGRDLDGTMRESALYRGIDISADLAAAGIGLVPFRIDTSKADPDRLRALREGGIAGRFGADWQLDLTYAWPVTIEAGKTSEVRAVFKPILGAFVDTLTIFDYEPDKLQLGIEGPPVSGLCLTPGQEQRIFALFGAIGGDGPEWPYRIRDYSVTLVAPAQGFAGLYDFSFRIEPSRPGDIVSVCGGDFREQTDGAMVWETDRADETVLTIHFIEVEDAYRRYLPKPEK</sequence>
<protein>
    <recommendedName>
        <fullName evidence="2">DUF4424 domain-containing protein</fullName>
    </recommendedName>
</protein>
<dbReference type="AlphaFoldDB" id="A0A2G1QIQ2"/>
<name>A0A2G1QIQ2_9HYPH</name>
<evidence type="ECO:0000313" key="3">
    <source>
        <dbReference type="EMBL" id="PHP65088.1"/>
    </source>
</evidence>
<evidence type="ECO:0000259" key="2">
    <source>
        <dbReference type="Pfam" id="PF14415"/>
    </source>
</evidence>
<keyword evidence="4" id="KW-1185">Reference proteome</keyword>
<dbReference type="EMBL" id="PDVP01000019">
    <property type="protein sequence ID" value="PHP65088.1"/>
    <property type="molecule type" value="Genomic_DNA"/>
</dbReference>
<evidence type="ECO:0000256" key="1">
    <source>
        <dbReference type="SAM" id="SignalP"/>
    </source>
</evidence>
<proteinExistence type="predicted"/>
<dbReference type="OrthoDB" id="9931149at2"/>
<reference evidence="3 4" key="1">
    <citation type="submission" date="2017-10" db="EMBL/GenBank/DDBJ databases">
        <title>Sedimentibacterium mangrovi gen. nov., sp. nov., a novel member of family Phyllobacteriacea isolated from mangrove sediment.</title>
        <authorList>
            <person name="Liao H."/>
            <person name="Tian Y."/>
        </authorList>
    </citation>
    <scope>NUCLEOTIDE SEQUENCE [LARGE SCALE GENOMIC DNA]</scope>
    <source>
        <strain evidence="3 4">X9-2-2</strain>
    </source>
</reference>
<feature type="signal peptide" evidence="1">
    <location>
        <begin position="1"/>
        <end position="25"/>
    </location>
</feature>
<organism evidence="3 4">
    <name type="scientific">Zhengella mangrovi</name>
    <dbReference type="NCBI Taxonomy" id="1982044"/>
    <lineage>
        <taxon>Bacteria</taxon>
        <taxon>Pseudomonadati</taxon>
        <taxon>Pseudomonadota</taxon>
        <taxon>Alphaproteobacteria</taxon>
        <taxon>Hyphomicrobiales</taxon>
        <taxon>Notoacmeibacteraceae</taxon>
        <taxon>Zhengella</taxon>
    </lineage>
</organism>
<dbReference type="Pfam" id="PF14415">
    <property type="entry name" value="DUF4424"/>
    <property type="match status" value="1"/>
</dbReference>